<evidence type="ECO:0000313" key="1">
    <source>
        <dbReference type="EMBL" id="THV35720.1"/>
    </source>
</evidence>
<organism evidence="1 2">
    <name type="scientific">Glycomyces buryatensis</name>
    <dbReference type="NCBI Taxonomy" id="2570927"/>
    <lineage>
        <taxon>Bacteria</taxon>
        <taxon>Bacillati</taxon>
        <taxon>Actinomycetota</taxon>
        <taxon>Actinomycetes</taxon>
        <taxon>Glycomycetales</taxon>
        <taxon>Glycomycetaceae</taxon>
        <taxon>Glycomyces</taxon>
    </lineage>
</organism>
<dbReference type="RefSeq" id="WP_136536877.1">
    <property type="nucleotide sequence ID" value="NZ_STGY01000073.1"/>
</dbReference>
<dbReference type="OrthoDB" id="9977648at2"/>
<protein>
    <submittedName>
        <fullName evidence="1">Uncharacterized protein</fullName>
    </submittedName>
</protein>
<proteinExistence type="predicted"/>
<name>A0A4S8PVW6_9ACTN</name>
<dbReference type="EMBL" id="STGY01000073">
    <property type="protein sequence ID" value="THV35720.1"/>
    <property type="molecule type" value="Genomic_DNA"/>
</dbReference>
<dbReference type="AlphaFoldDB" id="A0A4S8PVW6"/>
<sequence>MSANHFTAAVAPPAVTADNHGLSVAATATLDYAACSLNLAGHQPLTEVWAQTACIVAALPGQVIDESDLDPGGGWPGEGLHVLDRRSPSSFAYDLTALGFDARAETIWDDTARLNFADAPRRLHLLTVETPLALAAATVTDDQARPSRAAVLGRYEIRPGRYLFAEIITAAGTRTMLHGIWACPGDMTTESLAEVEGFDAWQINAACASCGRAWIACAGSAWFRPDPDDVGNDLDWHYEDATTARGEAIDCPIGWCPGRVDFTV</sequence>
<reference evidence="2" key="1">
    <citation type="submission" date="2019-04" db="EMBL/GenBank/DDBJ databases">
        <title>Nocardioides xinjiangensis sp. nov.</title>
        <authorList>
            <person name="Liu S."/>
        </authorList>
    </citation>
    <scope>NUCLEOTIDE SEQUENCE [LARGE SCALE GENOMIC DNA]</scope>
    <source>
        <strain evidence="2">18</strain>
    </source>
</reference>
<evidence type="ECO:0000313" key="2">
    <source>
        <dbReference type="Proteomes" id="UP000308760"/>
    </source>
</evidence>
<accession>A0A4S8PVW6</accession>
<keyword evidence="2" id="KW-1185">Reference proteome</keyword>
<comment type="caution">
    <text evidence="1">The sequence shown here is derived from an EMBL/GenBank/DDBJ whole genome shotgun (WGS) entry which is preliminary data.</text>
</comment>
<reference evidence="1 2" key="2">
    <citation type="submission" date="2019-05" db="EMBL/GenBank/DDBJ databases">
        <title>Glycomyces buryatensis sp. nov.</title>
        <authorList>
            <person name="Nikitina E."/>
        </authorList>
    </citation>
    <scope>NUCLEOTIDE SEQUENCE [LARGE SCALE GENOMIC DNA]</scope>
    <source>
        <strain evidence="1 2">18</strain>
    </source>
</reference>
<dbReference type="Proteomes" id="UP000308760">
    <property type="component" value="Unassembled WGS sequence"/>
</dbReference>
<gene>
    <name evidence="1" type="ORF">FAB82_22875</name>
</gene>